<name>A0ABU0JQM9_HATLI</name>
<sequence>MIKSIDNIGKIYNKNIITGNYIIEVALDKYIDAFNDLDYCSYQKRDMNPKLMYFLENSVQDISNKYGIDICFYMFKENKDKKYEDNIKVGIKTYYYFLFNEHVKEVKDTYKRVVIYCLSSFFILLIQMFLGTIIKSTVLFNTIVECLNIGGWVFLWEALTLIFINRKSLMYNDQNYKRLMESTIYFRYI</sequence>
<feature type="transmembrane region" description="Helical" evidence="1">
    <location>
        <begin position="140"/>
        <end position="164"/>
    </location>
</feature>
<dbReference type="EMBL" id="JAUSWN010000007">
    <property type="protein sequence ID" value="MDQ0479402.1"/>
    <property type="molecule type" value="Genomic_DNA"/>
</dbReference>
<feature type="transmembrane region" description="Helical" evidence="1">
    <location>
        <begin position="113"/>
        <end position="134"/>
    </location>
</feature>
<keyword evidence="1" id="KW-0472">Membrane</keyword>
<gene>
    <name evidence="2" type="ORF">QOZ93_001143</name>
</gene>
<evidence type="ECO:0000313" key="3">
    <source>
        <dbReference type="Proteomes" id="UP001224418"/>
    </source>
</evidence>
<keyword evidence="3" id="KW-1185">Reference proteome</keyword>
<reference evidence="2 3" key="1">
    <citation type="submission" date="2023-07" db="EMBL/GenBank/DDBJ databases">
        <title>Genomic Encyclopedia of Type Strains, Phase IV (KMG-IV): sequencing the most valuable type-strain genomes for metagenomic binning, comparative biology and taxonomic classification.</title>
        <authorList>
            <person name="Goeker M."/>
        </authorList>
    </citation>
    <scope>NUCLEOTIDE SEQUENCE [LARGE SCALE GENOMIC DNA]</scope>
    <source>
        <strain evidence="2 3">DSM 1400</strain>
    </source>
</reference>
<protein>
    <submittedName>
        <fullName evidence="2">Uncharacterized protein</fullName>
    </submittedName>
</protein>
<keyword evidence="1" id="KW-1133">Transmembrane helix</keyword>
<evidence type="ECO:0000256" key="1">
    <source>
        <dbReference type="SAM" id="Phobius"/>
    </source>
</evidence>
<proteinExistence type="predicted"/>
<evidence type="ECO:0000313" key="2">
    <source>
        <dbReference type="EMBL" id="MDQ0479402.1"/>
    </source>
</evidence>
<dbReference type="Proteomes" id="UP001224418">
    <property type="component" value="Unassembled WGS sequence"/>
</dbReference>
<keyword evidence="1" id="KW-0812">Transmembrane</keyword>
<comment type="caution">
    <text evidence="2">The sequence shown here is derived from an EMBL/GenBank/DDBJ whole genome shotgun (WGS) entry which is preliminary data.</text>
</comment>
<dbReference type="RefSeq" id="WP_111941508.1">
    <property type="nucleotide sequence ID" value="NZ_BAAACJ010000032.1"/>
</dbReference>
<organism evidence="2 3">
    <name type="scientific">Hathewaya limosa</name>
    <name type="common">Clostridium limosum</name>
    <dbReference type="NCBI Taxonomy" id="1536"/>
    <lineage>
        <taxon>Bacteria</taxon>
        <taxon>Bacillati</taxon>
        <taxon>Bacillota</taxon>
        <taxon>Clostridia</taxon>
        <taxon>Eubacteriales</taxon>
        <taxon>Clostridiaceae</taxon>
        <taxon>Hathewaya</taxon>
    </lineage>
</organism>
<accession>A0ABU0JQM9</accession>